<comment type="caution">
    <text evidence="1">The sequence shown here is derived from an EMBL/GenBank/DDBJ whole genome shotgun (WGS) entry which is preliminary data.</text>
</comment>
<proteinExistence type="predicted"/>
<dbReference type="Proteomes" id="UP000002969">
    <property type="component" value="Unassembled WGS sequence"/>
</dbReference>
<dbReference type="EMBL" id="ACKQ02000004">
    <property type="protein sequence ID" value="EFK36723.1"/>
    <property type="molecule type" value="Genomic_DNA"/>
</dbReference>
<sequence length="59" mass="7059">MLIKRKSPIAKKVEAKKGSVHLLFCYFVSKCIQKCFCIPQKHFLFCKFGKNKFQWNYLI</sequence>
<evidence type="ECO:0000313" key="1">
    <source>
        <dbReference type="EMBL" id="EFK36723.1"/>
    </source>
</evidence>
<keyword evidence="2" id="KW-1185">Reference proteome</keyword>
<name>A0ABN0AUB3_CHRGE</name>
<gene>
    <name evidence="1" type="ORF">HMPREF0204_11280</name>
</gene>
<accession>A0ABN0AUB3</accession>
<reference evidence="1" key="1">
    <citation type="submission" date="2010-06" db="EMBL/GenBank/DDBJ databases">
        <authorList>
            <person name="Muzny D."/>
            <person name="Qin X."/>
            <person name="Buhay C."/>
            <person name="Dugan-Rocha S."/>
            <person name="Ding Y."/>
            <person name="Chen G."/>
            <person name="Hawes A."/>
            <person name="Holder M."/>
            <person name="Jhangiani S."/>
            <person name="Johnson A."/>
            <person name="Khan Z."/>
            <person name="Li Z."/>
            <person name="Liu W."/>
            <person name="Liu X."/>
            <person name="Perez L."/>
            <person name="Shen H."/>
            <person name="Wang Q."/>
            <person name="Watt J."/>
            <person name="Xi L."/>
            <person name="Xin Y."/>
            <person name="Zhou J."/>
            <person name="Deng J."/>
            <person name="Jiang H."/>
            <person name="Liu Y."/>
            <person name="Qu J."/>
            <person name="Song X.-Z."/>
            <person name="Zhang L."/>
            <person name="Villasana D."/>
            <person name="Johnson A."/>
            <person name="Liu J."/>
            <person name="Liyanage D."/>
            <person name="Lorensuhewa L."/>
            <person name="Robinson T."/>
            <person name="Song A."/>
            <person name="Song B.-B."/>
            <person name="Dinh H."/>
            <person name="Thornton R."/>
            <person name="Coyle M."/>
            <person name="Francisco L."/>
            <person name="Jackson L."/>
            <person name="Javaid M."/>
            <person name="Korchina V."/>
            <person name="Kovar C."/>
            <person name="Mata R."/>
            <person name="Mathew T."/>
            <person name="Ngo R."/>
            <person name="Nguyen L."/>
            <person name="Nguyen N."/>
            <person name="Okwuonu G."/>
            <person name="Ongeri F."/>
            <person name="Pham C."/>
            <person name="Simmons D."/>
            <person name="Wilczek-Boney K."/>
            <person name="Hale W."/>
            <person name="Jakkamsetti A."/>
            <person name="Pham P."/>
            <person name="Ruth R."/>
            <person name="San Lucas F."/>
            <person name="Warren J."/>
            <person name="Zhang J."/>
            <person name="Zhao Z."/>
            <person name="Zhou C."/>
            <person name="Zhu D."/>
            <person name="Lee S."/>
            <person name="Bess C."/>
            <person name="Blankenburg K."/>
            <person name="Forbes L."/>
            <person name="Fu Q."/>
            <person name="Gubbala S."/>
            <person name="Hirani K."/>
            <person name="Jayaseelan J.C."/>
            <person name="Lara F."/>
            <person name="Munidasa M."/>
            <person name="Palculict T."/>
            <person name="Patil S."/>
            <person name="Pu L.-L."/>
            <person name="Saada N."/>
            <person name="Tang L."/>
            <person name="Weissenberger G."/>
            <person name="Zhu Y."/>
            <person name="Hemphill L."/>
            <person name="Shang Y."/>
            <person name="Youmans B."/>
            <person name="Ayvaz T."/>
            <person name="Ross M."/>
            <person name="Santibanez J."/>
            <person name="Aqrawi P."/>
            <person name="Gross S."/>
            <person name="Joshi V."/>
            <person name="Fowler G."/>
            <person name="Nazareth L."/>
            <person name="Reid J."/>
            <person name="Worley K."/>
            <person name="Petrosino J."/>
            <person name="Highlander S."/>
            <person name="Gibbs R."/>
        </authorList>
    </citation>
    <scope>NUCLEOTIDE SEQUENCE [LARGE SCALE GENOMIC DNA]</scope>
    <source>
        <strain evidence="1">ATCC 35910</strain>
    </source>
</reference>
<organism evidence="1 2">
    <name type="scientific">Chryseobacterium gleum ATCC 35910</name>
    <dbReference type="NCBI Taxonomy" id="525257"/>
    <lineage>
        <taxon>Bacteria</taxon>
        <taxon>Pseudomonadati</taxon>
        <taxon>Bacteroidota</taxon>
        <taxon>Flavobacteriia</taxon>
        <taxon>Flavobacteriales</taxon>
        <taxon>Weeksellaceae</taxon>
        <taxon>Chryseobacterium group</taxon>
        <taxon>Chryseobacterium</taxon>
    </lineage>
</organism>
<evidence type="ECO:0000313" key="2">
    <source>
        <dbReference type="Proteomes" id="UP000002969"/>
    </source>
</evidence>
<protein>
    <submittedName>
        <fullName evidence="1">Uncharacterized protein</fullName>
    </submittedName>
</protein>